<sequence length="203" mass="22607">MNGKETVHVFDFDGTITRADSLIAFIRHAKGGRALIGALLRYSPLLVMMKLRLVSGGSVKERLFAHLFGGMPVEEFDRLCADFARKRDGILRHAAMNCIGNALEKGERVYVVTASIGRWVEPFFNARFGTGKVCVISTQAEVAGGLVTGRFATPNCYGKEKVRRLEEVLTGRDRLYVIAYGDSRGDRELFGYADEHHYQPFGK</sequence>
<evidence type="ECO:0000313" key="4">
    <source>
        <dbReference type="Proteomes" id="UP001168478"/>
    </source>
</evidence>
<name>A0AAW7JGE1_9BACT</name>
<evidence type="ECO:0000313" key="3">
    <source>
        <dbReference type="Proteomes" id="UP001167831"/>
    </source>
</evidence>
<dbReference type="Gene3D" id="1.20.1440.100">
    <property type="entry name" value="SG protein - dephosphorylation function"/>
    <property type="match status" value="1"/>
</dbReference>
<accession>A0AAW7JGE1</accession>
<dbReference type="NCBIfam" id="TIGR01488">
    <property type="entry name" value="HAD-SF-IB"/>
    <property type="match status" value="1"/>
</dbReference>
<dbReference type="Gene3D" id="3.40.50.1000">
    <property type="entry name" value="HAD superfamily/HAD-like"/>
    <property type="match status" value="1"/>
</dbReference>
<reference evidence="2" key="2">
    <citation type="submission" date="2023-08" db="EMBL/GenBank/DDBJ databases">
        <title>Identification and characterization of horizontal gene transfer across gut microbiota members of farm animals based on homology search.</title>
        <authorList>
            <person name="Schwarzerova J."/>
            <person name="Nykrynova M."/>
            <person name="Jureckova K."/>
            <person name="Cejkova D."/>
            <person name="Rychlik I."/>
        </authorList>
    </citation>
    <scope>NUCLEOTIDE SEQUENCE</scope>
    <source>
        <strain evidence="2">ET15</strain>
        <strain evidence="1">ET37</strain>
    </source>
</reference>
<evidence type="ECO:0000313" key="2">
    <source>
        <dbReference type="EMBL" id="MDN0024330.1"/>
    </source>
</evidence>
<dbReference type="Proteomes" id="UP001168478">
    <property type="component" value="Unassembled WGS sequence"/>
</dbReference>
<reference evidence="2" key="1">
    <citation type="submission" date="2023-06" db="EMBL/GenBank/DDBJ databases">
        <authorList>
            <person name="Zeman M."/>
            <person name="Kubasova T."/>
            <person name="Jahodarova E."/>
            <person name="Nykrynova M."/>
            <person name="Rychlik I."/>
        </authorList>
    </citation>
    <scope>NUCLEOTIDE SEQUENCE</scope>
    <source>
        <strain evidence="2">ET15</strain>
        <strain evidence="1">ET37</strain>
    </source>
</reference>
<dbReference type="InterPro" id="IPR023214">
    <property type="entry name" value="HAD_sf"/>
</dbReference>
<keyword evidence="3" id="KW-1185">Reference proteome</keyword>
<dbReference type="EMBL" id="JAUEIF010000001">
    <property type="protein sequence ID" value="MDN0024330.1"/>
    <property type="molecule type" value="Genomic_DNA"/>
</dbReference>
<dbReference type="SUPFAM" id="SSF56784">
    <property type="entry name" value="HAD-like"/>
    <property type="match status" value="1"/>
</dbReference>
<proteinExistence type="predicted"/>
<comment type="caution">
    <text evidence="2">The sequence shown here is derived from an EMBL/GenBank/DDBJ whole genome shotgun (WGS) entry which is preliminary data.</text>
</comment>
<dbReference type="Pfam" id="PF12710">
    <property type="entry name" value="HAD"/>
    <property type="match status" value="1"/>
</dbReference>
<gene>
    <name evidence="1" type="ORF">QVN81_02165</name>
    <name evidence="2" type="ORF">QVN84_02160</name>
</gene>
<keyword evidence="2" id="KW-0378">Hydrolase</keyword>
<dbReference type="Proteomes" id="UP001167831">
    <property type="component" value="Unassembled WGS sequence"/>
</dbReference>
<evidence type="ECO:0000313" key="1">
    <source>
        <dbReference type="EMBL" id="MDN0021833.1"/>
    </source>
</evidence>
<dbReference type="InterPro" id="IPR036412">
    <property type="entry name" value="HAD-like_sf"/>
</dbReference>
<dbReference type="AlphaFoldDB" id="A0AAW7JGE1"/>
<protein>
    <submittedName>
        <fullName evidence="2">HAD family hydrolase</fullName>
        <ecNumber evidence="2">3.1.3.-</ecNumber>
    </submittedName>
</protein>
<organism evidence="2 4">
    <name type="scientific">Leyella lascolaii</name>
    <dbReference type="NCBI Taxonomy" id="1776379"/>
    <lineage>
        <taxon>Bacteria</taxon>
        <taxon>Pseudomonadati</taxon>
        <taxon>Bacteroidota</taxon>
        <taxon>Bacteroidia</taxon>
        <taxon>Bacteroidales</taxon>
        <taxon>Prevotellaceae</taxon>
        <taxon>Leyella</taxon>
    </lineage>
</organism>
<dbReference type="GO" id="GO:0016787">
    <property type="term" value="F:hydrolase activity"/>
    <property type="evidence" value="ECO:0007669"/>
    <property type="project" value="UniProtKB-KW"/>
</dbReference>
<dbReference type="EC" id="3.1.3.-" evidence="2"/>
<dbReference type="EMBL" id="JAUEIE010000001">
    <property type="protein sequence ID" value="MDN0021833.1"/>
    <property type="molecule type" value="Genomic_DNA"/>
</dbReference>